<dbReference type="InterPro" id="IPR008983">
    <property type="entry name" value="Tumour_necrosis_fac-like_dom"/>
</dbReference>
<dbReference type="AlphaFoldDB" id="A0A6A4RIT2"/>
<dbReference type="EMBL" id="VEVO01001861">
    <property type="protein sequence ID" value="KAF0021793.1"/>
    <property type="molecule type" value="Genomic_DNA"/>
</dbReference>
<gene>
    <name evidence="2" type="ORF">F2P81_025954</name>
</gene>
<dbReference type="Proteomes" id="UP000438429">
    <property type="component" value="Unassembled WGS sequence"/>
</dbReference>
<organism evidence="2 3">
    <name type="scientific">Scophthalmus maximus</name>
    <name type="common">Turbot</name>
    <name type="synonym">Psetta maxima</name>
    <dbReference type="NCBI Taxonomy" id="52904"/>
    <lineage>
        <taxon>Eukaryota</taxon>
        <taxon>Metazoa</taxon>
        <taxon>Chordata</taxon>
        <taxon>Craniata</taxon>
        <taxon>Vertebrata</taxon>
        <taxon>Euteleostomi</taxon>
        <taxon>Actinopterygii</taxon>
        <taxon>Neopterygii</taxon>
        <taxon>Teleostei</taxon>
        <taxon>Neoteleostei</taxon>
        <taxon>Acanthomorphata</taxon>
        <taxon>Carangaria</taxon>
        <taxon>Pleuronectiformes</taxon>
        <taxon>Pleuronectoidei</taxon>
        <taxon>Scophthalmidae</taxon>
        <taxon>Scophthalmus</taxon>
    </lineage>
</organism>
<evidence type="ECO:0000259" key="1">
    <source>
        <dbReference type="Pfam" id="PF00386"/>
    </source>
</evidence>
<evidence type="ECO:0000313" key="3">
    <source>
        <dbReference type="Proteomes" id="UP000438429"/>
    </source>
</evidence>
<accession>A0A6A4RIT2</accession>
<evidence type="ECO:0000313" key="2">
    <source>
        <dbReference type="EMBL" id="KAF0021793.1"/>
    </source>
</evidence>
<proteinExistence type="predicted"/>
<dbReference type="InterPro" id="IPR001073">
    <property type="entry name" value="C1q_dom"/>
</dbReference>
<feature type="domain" description="C1q" evidence="1">
    <location>
        <begin position="63"/>
        <end position="130"/>
    </location>
</feature>
<protein>
    <recommendedName>
        <fullName evidence="1">C1q domain-containing protein</fullName>
    </recommendedName>
</protein>
<dbReference type="Gene3D" id="2.60.120.40">
    <property type="match status" value="1"/>
</dbReference>
<dbReference type="SUPFAM" id="SSF49842">
    <property type="entry name" value="TNF-like"/>
    <property type="match status" value="1"/>
</dbReference>
<dbReference type="Pfam" id="PF00386">
    <property type="entry name" value="C1q"/>
    <property type="match status" value="1"/>
</dbReference>
<reference evidence="2 3" key="1">
    <citation type="submission" date="2019-06" db="EMBL/GenBank/DDBJ databases">
        <title>Draft genomes of female and male turbot (Scophthalmus maximus).</title>
        <authorList>
            <person name="Xu H."/>
            <person name="Xu X.-W."/>
            <person name="Shao C."/>
            <person name="Chen S."/>
        </authorList>
    </citation>
    <scope>NUCLEOTIDE SEQUENCE [LARGE SCALE GENOMIC DNA]</scope>
    <source>
        <strain evidence="2">Ysfricsl-2016a</strain>
        <tissue evidence="2">Blood</tissue>
    </source>
</reference>
<sequence length="142" mass="15629">MKALLDDQRIELQQQLVRPSELLWKRTKCTLGHLPLRPILVTAIIPQQEASLHQSVVFTTSPSTGFLLLYKSGEAVAGTAQHATASDVTDNCSNGVVLLLQKGDQVDVHMEARSWVWADSNLCTFTGILLYSMPSDVPKTLL</sequence>
<name>A0A6A4RIT2_SCOMX</name>
<comment type="caution">
    <text evidence="2">The sequence shown here is derived from an EMBL/GenBank/DDBJ whole genome shotgun (WGS) entry which is preliminary data.</text>
</comment>